<evidence type="ECO:0000313" key="4">
    <source>
        <dbReference type="EMBL" id="ETY75519.1"/>
    </source>
</evidence>
<comment type="similarity">
    <text evidence="1">Belongs to the UPF0177 family.</text>
</comment>
<dbReference type="eggNOG" id="COG1266">
    <property type="taxonomic scope" value="Bacteria"/>
</dbReference>
<evidence type="ECO:0000256" key="2">
    <source>
        <dbReference type="SAM" id="Phobius"/>
    </source>
</evidence>
<dbReference type="STRING" id="1400520.LFAB_01535"/>
<keyword evidence="2" id="KW-0812">Transmembrane</keyword>
<gene>
    <name evidence="4" type="ORF">LFAB_01535</name>
</gene>
<keyword evidence="4" id="KW-0645">Protease</keyword>
<keyword evidence="2" id="KW-1133">Transmembrane helix</keyword>
<dbReference type="AlphaFoldDB" id="W6TAE3"/>
<feature type="domain" description="CAAX prenyl protease 2/Lysostaphin resistance protein A-like" evidence="3">
    <location>
        <begin position="99"/>
        <end position="202"/>
    </location>
</feature>
<keyword evidence="2" id="KW-0472">Membrane</keyword>
<evidence type="ECO:0000313" key="5">
    <source>
        <dbReference type="Proteomes" id="UP000019247"/>
    </source>
</evidence>
<evidence type="ECO:0000259" key="3">
    <source>
        <dbReference type="Pfam" id="PF02517"/>
    </source>
</evidence>
<name>W6TAE3_9LACO</name>
<dbReference type="HOGENOM" id="CLU_1141434_0_0_9"/>
<dbReference type="RefSeq" id="WP_024625192.1">
    <property type="nucleotide sequence ID" value="NZ_KK036461.1"/>
</dbReference>
<protein>
    <submittedName>
        <fullName evidence="4">CAAX amino terminal protease</fullName>
    </submittedName>
</protein>
<feature type="transmembrane region" description="Helical" evidence="2">
    <location>
        <begin position="161"/>
        <end position="182"/>
    </location>
</feature>
<dbReference type="PANTHER" id="PTHR36435:SF1">
    <property type="entry name" value="CAAX AMINO TERMINAL PROTEASE FAMILY PROTEIN"/>
    <property type="match status" value="1"/>
</dbReference>
<reference evidence="4 5" key="1">
    <citation type="journal article" date="2014" name="Genome Announc.">
        <title>Genome Sequence of Lactobacillus fabifermentans Strain T30PCM01, Isolated from Fermenting Grape Marc.</title>
        <authorList>
            <person name="Treu L."/>
            <person name="Vendramin V."/>
            <person name="Bovo B."/>
            <person name="Giacomini A."/>
            <person name="Corich V."/>
            <person name="Campanaro S."/>
        </authorList>
    </citation>
    <scope>NUCLEOTIDE SEQUENCE [LARGE SCALE GENOMIC DNA]</scope>
    <source>
        <strain evidence="4 5">T30PCM01</strain>
    </source>
</reference>
<comment type="caution">
    <text evidence="4">The sequence shown here is derived from an EMBL/GenBank/DDBJ whole genome shotgun (WGS) entry which is preliminary data.</text>
</comment>
<feature type="transmembrane region" description="Helical" evidence="2">
    <location>
        <begin position="101"/>
        <end position="123"/>
    </location>
</feature>
<dbReference type="GO" id="GO:0004175">
    <property type="term" value="F:endopeptidase activity"/>
    <property type="evidence" value="ECO:0007669"/>
    <property type="project" value="UniProtKB-ARBA"/>
</dbReference>
<dbReference type="GO" id="GO:0006508">
    <property type="term" value="P:proteolysis"/>
    <property type="evidence" value="ECO:0007669"/>
    <property type="project" value="UniProtKB-KW"/>
</dbReference>
<dbReference type="Pfam" id="PF02517">
    <property type="entry name" value="Rce1-like"/>
    <property type="match status" value="1"/>
</dbReference>
<accession>W6TAE3</accession>
<feature type="transmembrane region" description="Helical" evidence="2">
    <location>
        <begin position="219"/>
        <end position="239"/>
    </location>
</feature>
<sequence length="253" mass="27817">MKSVRTAISLWLVMIVVILGLGVLVKATALNSLSGSLINGFEEIFLFVLVDLLNMYWLRQPVYFESPLSLMDQLKPCWPLLILLLLFIEPALKMYSAASSVLLSLVIAILVALFEEFLFRGLLFRLFLKAAHAKANQLIIAAVASSALFSLTHLANLTHQSLSLTVLQLVFTFVFGLLLCGVYAKSGSLIWPIVLHALNDFIGFSNLSLATALTPTVTAAQTIEIVVFGIIAVYVYHLATPKALLDRETNNHN</sequence>
<feature type="transmembrane region" description="Helical" evidence="2">
    <location>
        <begin position="135"/>
        <end position="155"/>
    </location>
</feature>
<feature type="transmembrane region" description="Helical" evidence="2">
    <location>
        <begin position="189"/>
        <end position="213"/>
    </location>
</feature>
<feature type="transmembrane region" description="Helical" evidence="2">
    <location>
        <begin position="7"/>
        <end position="25"/>
    </location>
</feature>
<dbReference type="EMBL" id="AWWK01000008">
    <property type="protein sequence ID" value="ETY75519.1"/>
    <property type="molecule type" value="Genomic_DNA"/>
</dbReference>
<dbReference type="Proteomes" id="UP000019247">
    <property type="component" value="Unassembled WGS sequence"/>
</dbReference>
<dbReference type="PATRIC" id="fig|1400520.3.peg.302"/>
<organism evidence="4 5">
    <name type="scientific">Lactiplantibacillus fabifermentans T30PCM01</name>
    <dbReference type="NCBI Taxonomy" id="1400520"/>
    <lineage>
        <taxon>Bacteria</taxon>
        <taxon>Bacillati</taxon>
        <taxon>Bacillota</taxon>
        <taxon>Bacilli</taxon>
        <taxon>Lactobacillales</taxon>
        <taxon>Lactobacillaceae</taxon>
        <taxon>Lactiplantibacillus</taxon>
    </lineage>
</organism>
<proteinExistence type="inferred from homology"/>
<keyword evidence="4" id="KW-0378">Hydrolase</keyword>
<dbReference type="InterPro" id="IPR003675">
    <property type="entry name" value="Rce1/LyrA-like_dom"/>
</dbReference>
<evidence type="ECO:0000256" key="1">
    <source>
        <dbReference type="ARBA" id="ARBA00009067"/>
    </source>
</evidence>
<dbReference type="InterPro" id="IPR052710">
    <property type="entry name" value="CAAX_protease"/>
</dbReference>
<dbReference type="GO" id="GO:0080120">
    <property type="term" value="P:CAAX-box protein maturation"/>
    <property type="evidence" value="ECO:0007669"/>
    <property type="project" value="UniProtKB-ARBA"/>
</dbReference>
<dbReference type="PANTHER" id="PTHR36435">
    <property type="entry name" value="SLR1288 PROTEIN"/>
    <property type="match status" value="1"/>
</dbReference>
<dbReference type="OrthoDB" id="2290233at2"/>